<dbReference type="Proteomes" id="UP000265497">
    <property type="component" value="Unassembled WGS sequence"/>
</dbReference>
<protein>
    <submittedName>
        <fullName evidence="1">Uncharacterized protein</fullName>
    </submittedName>
</protein>
<gene>
    <name evidence="1" type="ORF">CKY20_08835</name>
</gene>
<name>A0A3A1YE65_9FLAO</name>
<sequence length="147" mass="17667">MSILSESNEIQKLKSHLKEQYGEDGCRFYAYAITDFHFNSNFRNPELTIKVSYFSLEKEITIRFFSFQFYFTSDESNMSYLADSYVDGFAFIAIYKENDMLKSMLKNGYNIEFELREKEVRDFFIFRILTQNYFVDVFTDTLPEIIY</sequence>
<organism evidence="1 2">
    <name type="scientific">Capnocytophaga canis</name>
    <dbReference type="NCBI Taxonomy" id="1848903"/>
    <lineage>
        <taxon>Bacteria</taxon>
        <taxon>Pseudomonadati</taxon>
        <taxon>Bacteroidota</taxon>
        <taxon>Flavobacteriia</taxon>
        <taxon>Flavobacteriales</taxon>
        <taxon>Flavobacteriaceae</taxon>
        <taxon>Capnocytophaga</taxon>
    </lineage>
</organism>
<reference evidence="1 2" key="1">
    <citation type="submission" date="2017-08" db="EMBL/GenBank/DDBJ databases">
        <title>Capnocytophaga canis 17-158 assembly.</title>
        <authorList>
            <person name="Gulvik C.A."/>
        </authorList>
    </citation>
    <scope>NUCLEOTIDE SEQUENCE [LARGE SCALE GENOMIC DNA]</scope>
    <source>
        <strain evidence="1 2">17-158</strain>
    </source>
</reference>
<accession>A0A3A1YE65</accession>
<dbReference type="AlphaFoldDB" id="A0A3A1YE65"/>
<dbReference type="EMBL" id="NSDI01000008">
    <property type="protein sequence ID" value="RIY35955.1"/>
    <property type="molecule type" value="Genomic_DNA"/>
</dbReference>
<evidence type="ECO:0000313" key="1">
    <source>
        <dbReference type="EMBL" id="RIY35955.1"/>
    </source>
</evidence>
<comment type="caution">
    <text evidence="1">The sequence shown here is derived from an EMBL/GenBank/DDBJ whole genome shotgun (WGS) entry which is preliminary data.</text>
</comment>
<proteinExistence type="predicted"/>
<dbReference type="RefSeq" id="WP_119652887.1">
    <property type="nucleotide sequence ID" value="NZ_NSDI01000008.1"/>
</dbReference>
<evidence type="ECO:0000313" key="2">
    <source>
        <dbReference type="Proteomes" id="UP000265497"/>
    </source>
</evidence>